<dbReference type="AlphaFoldDB" id="A0A081NHY3"/>
<dbReference type="InterPro" id="IPR013096">
    <property type="entry name" value="Cupin_2"/>
</dbReference>
<dbReference type="InterPro" id="IPR014710">
    <property type="entry name" value="RmlC-like_jellyroll"/>
</dbReference>
<dbReference type="Gene3D" id="2.60.120.10">
    <property type="entry name" value="Jelly Rolls"/>
    <property type="match status" value="1"/>
</dbReference>
<sequence>MSKVSSCLPGNLFQNIPDTLPDELFQELLSGDQFKVERIVSRGHTTPSGEWYDQDWDEWVLLLTGAAKLRIEYKKELMELSPGDYLHIPAHQRHRVEWTDPDQNSVWLAIHFKP</sequence>
<protein>
    <recommendedName>
        <fullName evidence="1">Cupin type-2 domain-containing protein</fullName>
    </recommendedName>
</protein>
<proteinExistence type="predicted"/>
<name>A0A081NHY3_9GAMM</name>
<reference evidence="2 3" key="1">
    <citation type="submission" date="2014-06" db="EMBL/GenBank/DDBJ databases">
        <title>Whole Genome Sequences of Three Symbiotic Endozoicomonas Bacteria.</title>
        <authorList>
            <person name="Neave M.J."/>
            <person name="Apprill A."/>
            <person name="Voolstra C.R."/>
        </authorList>
    </citation>
    <scope>NUCLEOTIDE SEQUENCE [LARGE SCALE GENOMIC DNA]</scope>
    <source>
        <strain evidence="2 3">DSM 25634</strain>
    </source>
</reference>
<dbReference type="RefSeq" id="WP_034835110.1">
    <property type="nucleotide sequence ID" value="NZ_JOKH01000002.1"/>
</dbReference>
<dbReference type="OrthoDB" id="9798585at2"/>
<evidence type="ECO:0000313" key="3">
    <source>
        <dbReference type="Proteomes" id="UP000028073"/>
    </source>
</evidence>
<dbReference type="eggNOG" id="COG1917">
    <property type="taxonomic scope" value="Bacteria"/>
</dbReference>
<dbReference type="InterPro" id="IPR011051">
    <property type="entry name" value="RmlC_Cupin_sf"/>
</dbReference>
<evidence type="ECO:0000259" key="1">
    <source>
        <dbReference type="Pfam" id="PF07883"/>
    </source>
</evidence>
<dbReference type="SUPFAM" id="SSF51182">
    <property type="entry name" value="RmlC-like cupins"/>
    <property type="match status" value="1"/>
</dbReference>
<dbReference type="CDD" id="cd06981">
    <property type="entry name" value="cupin_reut_a1446"/>
    <property type="match status" value="1"/>
</dbReference>
<accession>A0A081NHY3</accession>
<dbReference type="STRING" id="1137799.GZ78_10765"/>
<dbReference type="Proteomes" id="UP000028073">
    <property type="component" value="Unassembled WGS sequence"/>
</dbReference>
<dbReference type="EMBL" id="JOKH01000002">
    <property type="protein sequence ID" value="KEQ18056.1"/>
    <property type="molecule type" value="Genomic_DNA"/>
</dbReference>
<comment type="caution">
    <text evidence="2">The sequence shown here is derived from an EMBL/GenBank/DDBJ whole genome shotgun (WGS) entry which is preliminary data.</text>
</comment>
<gene>
    <name evidence="2" type="ORF">GZ78_10765</name>
</gene>
<evidence type="ECO:0000313" key="2">
    <source>
        <dbReference type="EMBL" id="KEQ18056.1"/>
    </source>
</evidence>
<dbReference type="Pfam" id="PF07883">
    <property type="entry name" value="Cupin_2"/>
    <property type="match status" value="1"/>
</dbReference>
<organism evidence="2 3">
    <name type="scientific">Endozoicomonas numazuensis</name>
    <dbReference type="NCBI Taxonomy" id="1137799"/>
    <lineage>
        <taxon>Bacteria</taxon>
        <taxon>Pseudomonadati</taxon>
        <taxon>Pseudomonadota</taxon>
        <taxon>Gammaproteobacteria</taxon>
        <taxon>Oceanospirillales</taxon>
        <taxon>Endozoicomonadaceae</taxon>
        <taxon>Endozoicomonas</taxon>
    </lineage>
</organism>
<keyword evidence="3" id="KW-1185">Reference proteome</keyword>
<feature type="domain" description="Cupin type-2" evidence="1">
    <location>
        <begin position="51"/>
        <end position="110"/>
    </location>
</feature>